<protein>
    <submittedName>
        <fullName evidence="1">Uncharacterized protein</fullName>
    </submittedName>
</protein>
<dbReference type="EMBL" id="JASJEX010000003">
    <property type="protein sequence ID" value="MDJ1129816.1"/>
    <property type="molecule type" value="Genomic_DNA"/>
</dbReference>
<name>A0ABT6ZL95_9ACTN</name>
<dbReference type="Proteomes" id="UP001431693">
    <property type="component" value="Unassembled WGS sequence"/>
</dbReference>
<reference evidence="1" key="1">
    <citation type="submission" date="2023-05" db="EMBL/GenBank/DDBJ databases">
        <title>[olsenella] sp. nov., isolated from a pig farm feces dump.</title>
        <authorList>
            <person name="Chang Y.-H."/>
        </authorList>
    </citation>
    <scope>NUCLEOTIDE SEQUENCE</scope>
    <source>
        <strain evidence="1">YH-ols2217</strain>
    </source>
</reference>
<keyword evidence="2" id="KW-1185">Reference proteome</keyword>
<dbReference type="RefSeq" id="WP_283712937.1">
    <property type="nucleotide sequence ID" value="NZ_JASJEW010000002.1"/>
</dbReference>
<evidence type="ECO:0000313" key="2">
    <source>
        <dbReference type="Proteomes" id="UP001431693"/>
    </source>
</evidence>
<accession>A0ABT6ZL95</accession>
<evidence type="ECO:0000313" key="1">
    <source>
        <dbReference type="EMBL" id="MDJ1129816.1"/>
    </source>
</evidence>
<gene>
    <name evidence="1" type="ORF">QJ043_06975</name>
</gene>
<organism evidence="1 2">
    <name type="scientific">Kribbibacterium absianum</name>
    <dbReference type="NCBI Taxonomy" id="3044210"/>
    <lineage>
        <taxon>Bacteria</taxon>
        <taxon>Bacillati</taxon>
        <taxon>Actinomycetota</taxon>
        <taxon>Coriobacteriia</taxon>
        <taxon>Coriobacteriales</taxon>
        <taxon>Kribbibacteriaceae</taxon>
        <taxon>Kribbibacterium</taxon>
    </lineage>
</organism>
<comment type="caution">
    <text evidence="1">The sequence shown here is derived from an EMBL/GenBank/DDBJ whole genome shotgun (WGS) entry which is preliminary data.</text>
</comment>
<proteinExistence type="predicted"/>
<sequence length="258" mass="27483">MLYDSNATGNGRYLPATLAAEGFGLRQQAAPLVLDRIRPKREWKDSRPTGRIVGAEVLAVGLGFGVKVSMPGHVCSGMTPQEREAVMSFLPDGEEPKEVLDLPAGTPILFEGVRVKFYKFGDQKYPRMSVAADSVRAYPGRSDGFPVPGSYAPSALCKLGVESAVAAGAILTTVDRWPRYRADGTEVTDEPRGAKATVRAGGGDLAVKLDGVEPDALRPLVGKPVAVDGLRVSLYKYPNMRYVAMSVQASALDEAEGA</sequence>